<sequence>MRKLVFTALAAIFMLSSGFVESNEQLLLEETSVDLFTLCACHSVNFYYDENNVLRMEQLITYTQTRGACELFSNSGSFDSFVWDDFNCKRSELNIAPR</sequence>
<evidence type="ECO:0008006" key="4">
    <source>
        <dbReference type="Google" id="ProtNLM"/>
    </source>
</evidence>
<proteinExistence type="predicted"/>
<feature type="chain" id="PRO_5012893714" description="Secreted protein" evidence="1">
    <location>
        <begin position="23"/>
        <end position="98"/>
    </location>
</feature>
<evidence type="ECO:0000313" key="2">
    <source>
        <dbReference type="EMBL" id="OUS20078.1"/>
    </source>
</evidence>
<name>A0A1Z8BC28_9FLAO</name>
<dbReference type="Proteomes" id="UP000196102">
    <property type="component" value="Unassembled WGS sequence"/>
</dbReference>
<feature type="signal peptide" evidence="1">
    <location>
        <begin position="1"/>
        <end position="22"/>
    </location>
</feature>
<dbReference type="AlphaFoldDB" id="A0A1Z8BC28"/>
<dbReference type="RefSeq" id="WP_303685676.1">
    <property type="nucleotide sequence ID" value="NZ_CAJXYO010000024.1"/>
</dbReference>
<accession>A0A1Z8BC28</accession>
<reference evidence="2 3" key="1">
    <citation type="journal article" date="2017" name="Proc. Natl. Acad. Sci. U.S.A.">
        <title>Simulation of Deepwater Horizon oil plume reveals substrate specialization within a complex community of hydrocarbon-degraders.</title>
        <authorList>
            <person name="Hu P."/>
            <person name="Dubinsky E.A."/>
            <person name="Probst A.J."/>
            <person name="Wang J."/>
            <person name="Sieber C.M.K."/>
            <person name="Tom L.M."/>
            <person name="Gardinali P."/>
            <person name="Banfield J.F."/>
            <person name="Atlas R.M."/>
            <person name="Andersen G.L."/>
        </authorList>
    </citation>
    <scope>NUCLEOTIDE SEQUENCE [LARGE SCALE GENOMIC DNA]</scope>
    <source>
        <strain evidence="2">35_9_T64</strain>
    </source>
</reference>
<organism evidence="2 3">
    <name type="scientific">Nonlabens dokdonensis</name>
    <dbReference type="NCBI Taxonomy" id="328515"/>
    <lineage>
        <taxon>Bacteria</taxon>
        <taxon>Pseudomonadati</taxon>
        <taxon>Bacteroidota</taxon>
        <taxon>Flavobacteriia</taxon>
        <taxon>Flavobacteriales</taxon>
        <taxon>Flavobacteriaceae</taxon>
        <taxon>Nonlabens</taxon>
    </lineage>
</organism>
<protein>
    <recommendedName>
        <fullName evidence="4">Secreted protein</fullName>
    </recommendedName>
</protein>
<gene>
    <name evidence="2" type="ORF">A9Q93_01825</name>
</gene>
<comment type="caution">
    <text evidence="2">The sequence shown here is derived from an EMBL/GenBank/DDBJ whole genome shotgun (WGS) entry which is preliminary data.</text>
</comment>
<dbReference type="EMBL" id="MAAX01000029">
    <property type="protein sequence ID" value="OUS20078.1"/>
    <property type="molecule type" value="Genomic_DNA"/>
</dbReference>
<evidence type="ECO:0000313" key="3">
    <source>
        <dbReference type="Proteomes" id="UP000196102"/>
    </source>
</evidence>
<keyword evidence="1" id="KW-0732">Signal</keyword>
<evidence type="ECO:0000256" key="1">
    <source>
        <dbReference type="SAM" id="SignalP"/>
    </source>
</evidence>